<evidence type="ECO:0000313" key="1">
    <source>
        <dbReference type="EMBL" id="WPL17413.1"/>
    </source>
</evidence>
<evidence type="ECO:0000313" key="2">
    <source>
        <dbReference type="Proteomes" id="UP001432180"/>
    </source>
</evidence>
<reference evidence="1 2" key="1">
    <citation type="journal article" date="2023" name="Microorganisms">
        <title>Thiorhodovibrio frisius and Trv. litoralis spp. nov., Two Novel Members from a Clade of Fastidious Purple Sulfur Bacteria That Exhibit Unique Red-Shifted Light-Harvesting Capabilities.</title>
        <authorList>
            <person name="Methner A."/>
            <person name="Kuzyk S.B."/>
            <person name="Petersen J."/>
            <person name="Bauer S."/>
            <person name="Brinkmann H."/>
            <person name="Sichau K."/>
            <person name="Wanner G."/>
            <person name="Wolf J."/>
            <person name="Neumann-Schaal M."/>
            <person name="Henke P."/>
            <person name="Tank M."/>
            <person name="Sproer C."/>
            <person name="Bunk B."/>
            <person name="Overmann J."/>
        </authorList>
    </citation>
    <scope>NUCLEOTIDE SEQUENCE [LARGE SCALE GENOMIC DNA]</scope>
    <source>
        <strain evidence="1 2">DSM 6702</strain>
    </source>
</reference>
<dbReference type="EMBL" id="CP121472">
    <property type="protein sequence ID" value="WPL17413.1"/>
    <property type="molecule type" value="Genomic_DNA"/>
</dbReference>
<gene>
    <name evidence="1" type="ORF">Thiowin_02422</name>
</gene>
<accession>A0ABZ0SAR5</accession>
<dbReference type="RefSeq" id="WP_328987922.1">
    <property type="nucleotide sequence ID" value="NZ_CP121472.1"/>
</dbReference>
<proteinExistence type="predicted"/>
<sequence>MTNNDIDPDRYNAIRRIAILAQGEMEGYRFALELAQRQLNAAVAYRDLLVDPSANATSAEQEIAHCRENIEHITARMNEAAPRCTKATDLWRAVREARG</sequence>
<keyword evidence="2" id="KW-1185">Reference proteome</keyword>
<name>A0ABZ0SAR5_9GAMM</name>
<organism evidence="1 2">
    <name type="scientific">Thiorhodovibrio winogradskyi</name>
    <dbReference type="NCBI Taxonomy" id="77007"/>
    <lineage>
        <taxon>Bacteria</taxon>
        <taxon>Pseudomonadati</taxon>
        <taxon>Pseudomonadota</taxon>
        <taxon>Gammaproteobacteria</taxon>
        <taxon>Chromatiales</taxon>
        <taxon>Chromatiaceae</taxon>
        <taxon>Thiorhodovibrio</taxon>
    </lineage>
</organism>
<dbReference type="Proteomes" id="UP001432180">
    <property type="component" value="Chromosome"/>
</dbReference>
<protein>
    <submittedName>
        <fullName evidence="1">Uncharacterized protein</fullName>
    </submittedName>
</protein>